<dbReference type="Pfam" id="PF09991">
    <property type="entry name" value="DUF2232"/>
    <property type="match status" value="1"/>
</dbReference>
<feature type="transmembrane region" description="Helical" evidence="1">
    <location>
        <begin position="52"/>
        <end position="71"/>
    </location>
</feature>
<keyword evidence="1" id="KW-0812">Transmembrane</keyword>
<sequence length="319" mass="35438">MVNHKLAPLTESGALSAIAVVMALISVYVPVLGTVMAIIWPLPIIILSVRHGIRWGIMASIVSGVLIALLIEPMTAIRMVVAFAPVGLMLGFAYRKKYSAVKALISSVCVSIIAKSAVLLMVMFLMNINPLTMQVDMLKEAFEMSLDIYRGAGMSETQLTQMDTDFTKGLQLVTMLFPLIVILMGTLDAYVNFAVAGKVLRRLGHKDLPTLPVFEEWRLPRVLVYLYGFSLVGMYWGGTRELTVLYQISINANMLATFLGLIQGLALLQYAANRYQLSKLMRGIIIILILTNGAFIQILGFTGLFDILFDYRRRFTMKK</sequence>
<dbReference type="Gene3D" id="1.10.1760.20">
    <property type="match status" value="1"/>
</dbReference>
<name>A0A1H7BAJ6_9FIRM</name>
<keyword evidence="3" id="KW-1185">Reference proteome</keyword>
<feature type="transmembrane region" description="Helical" evidence="1">
    <location>
        <begin position="250"/>
        <end position="272"/>
    </location>
</feature>
<feature type="transmembrane region" description="Helical" evidence="1">
    <location>
        <begin position="77"/>
        <end position="94"/>
    </location>
</feature>
<dbReference type="EMBL" id="FNZK01000015">
    <property type="protein sequence ID" value="SEJ74166.1"/>
    <property type="molecule type" value="Genomic_DNA"/>
</dbReference>
<feature type="transmembrane region" description="Helical" evidence="1">
    <location>
        <begin position="15"/>
        <end position="40"/>
    </location>
</feature>
<dbReference type="PANTHER" id="PTHR41324:SF1">
    <property type="entry name" value="DUF2232 DOMAIN-CONTAINING PROTEIN"/>
    <property type="match status" value="1"/>
</dbReference>
<feature type="transmembrane region" description="Helical" evidence="1">
    <location>
        <begin position="222"/>
        <end position="238"/>
    </location>
</feature>
<evidence type="ECO:0000313" key="2">
    <source>
        <dbReference type="EMBL" id="SEJ74166.1"/>
    </source>
</evidence>
<dbReference type="Proteomes" id="UP000199662">
    <property type="component" value="Unassembled WGS sequence"/>
</dbReference>
<dbReference type="AlphaFoldDB" id="A0A1H7BAJ6"/>
<dbReference type="RefSeq" id="WP_091833188.1">
    <property type="nucleotide sequence ID" value="NZ_FNZK01000015.1"/>
</dbReference>
<accession>A0A1H7BAJ6</accession>
<reference evidence="2 3" key="1">
    <citation type="submission" date="2016-10" db="EMBL/GenBank/DDBJ databases">
        <authorList>
            <person name="de Groot N.N."/>
        </authorList>
    </citation>
    <scope>NUCLEOTIDE SEQUENCE [LARGE SCALE GENOMIC DNA]</scope>
    <source>
        <strain evidence="2 3">DSM 2179</strain>
    </source>
</reference>
<dbReference type="PANTHER" id="PTHR41324">
    <property type="entry name" value="MEMBRANE PROTEIN-RELATED"/>
    <property type="match status" value="1"/>
</dbReference>
<feature type="transmembrane region" description="Helical" evidence="1">
    <location>
        <begin position="175"/>
        <end position="201"/>
    </location>
</feature>
<feature type="transmembrane region" description="Helical" evidence="1">
    <location>
        <begin position="103"/>
        <end position="128"/>
    </location>
</feature>
<evidence type="ECO:0000313" key="3">
    <source>
        <dbReference type="Proteomes" id="UP000199662"/>
    </source>
</evidence>
<dbReference type="InterPro" id="IPR018710">
    <property type="entry name" value="DUF2232"/>
</dbReference>
<protein>
    <submittedName>
        <fullName evidence="2">Uncharacterized conserved protein YybS, DUF2232 family</fullName>
    </submittedName>
</protein>
<evidence type="ECO:0000256" key="1">
    <source>
        <dbReference type="SAM" id="Phobius"/>
    </source>
</evidence>
<feature type="transmembrane region" description="Helical" evidence="1">
    <location>
        <begin position="284"/>
        <end position="309"/>
    </location>
</feature>
<keyword evidence="1" id="KW-1133">Transmembrane helix</keyword>
<dbReference type="STRING" id="84035.SAMN05660742_115111"/>
<organism evidence="2 3">
    <name type="scientific">Propionispira arboris</name>
    <dbReference type="NCBI Taxonomy" id="84035"/>
    <lineage>
        <taxon>Bacteria</taxon>
        <taxon>Bacillati</taxon>
        <taxon>Bacillota</taxon>
        <taxon>Negativicutes</taxon>
        <taxon>Selenomonadales</taxon>
        <taxon>Selenomonadaceae</taxon>
        <taxon>Propionispira</taxon>
    </lineage>
</organism>
<gene>
    <name evidence="2" type="ORF">SAMN05660742_115111</name>
</gene>
<proteinExistence type="predicted"/>
<keyword evidence="1" id="KW-0472">Membrane</keyword>